<protein>
    <recommendedName>
        <fullName evidence="4">HTH luxR-type domain-containing protein</fullName>
    </recommendedName>
</protein>
<dbReference type="PRINTS" id="PR00038">
    <property type="entry name" value="HTHLUXR"/>
</dbReference>
<keyword evidence="2" id="KW-0238">DNA-binding</keyword>
<evidence type="ECO:0000256" key="2">
    <source>
        <dbReference type="ARBA" id="ARBA00023125"/>
    </source>
</evidence>
<dbReference type="SMART" id="SM00421">
    <property type="entry name" value="HTH_LUXR"/>
    <property type="match status" value="1"/>
</dbReference>
<evidence type="ECO:0000259" key="4">
    <source>
        <dbReference type="PROSITE" id="PS50043"/>
    </source>
</evidence>
<dbReference type="PANTHER" id="PTHR44688:SF16">
    <property type="entry name" value="DNA-BINDING TRANSCRIPTIONAL ACTIVATOR DEVR_DOSR"/>
    <property type="match status" value="1"/>
</dbReference>
<evidence type="ECO:0000256" key="1">
    <source>
        <dbReference type="ARBA" id="ARBA00023015"/>
    </source>
</evidence>
<dbReference type="PANTHER" id="PTHR44688">
    <property type="entry name" value="DNA-BINDING TRANSCRIPTIONAL ACTIVATOR DEVR_DOSR"/>
    <property type="match status" value="1"/>
</dbReference>
<name>A0A679FTC3_9BACL</name>
<dbReference type="GO" id="GO:0006355">
    <property type="term" value="P:regulation of DNA-templated transcription"/>
    <property type="evidence" value="ECO:0007669"/>
    <property type="project" value="InterPro"/>
</dbReference>
<evidence type="ECO:0000256" key="3">
    <source>
        <dbReference type="ARBA" id="ARBA00023163"/>
    </source>
</evidence>
<dbReference type="CDD" id="cd06170">
    <property type="entry name" value="LuxR_C_like"/>
    <property type="match status" value="1"/>
</dbReference>
<dbReference type="Gene3D" id="1.10.10.10">
    <property type="entry name" value="Winged helix-like DNA-binding domain superfamily/Winged helix DNA-binding domain"/>
    <property type="match status" value="1"/>
</dbReference>
<dbReference type="EMBL" id="AP022557">
    <property type="protein sequence ID" value="BBW97497.1"/>
    <property type="molecule type" value="Genomic_DNA"/>
</dbReference>
<dbReference type="InterPro" id="IPR016032">
    <property type="entry name" value="Sig_transdc_resp-reg_C-effctor"/>
</dbReference>
<reference evidence="6" key="1">
    <citation type="journal article" date="2020" name="Microbiol. Resour. Announc.">
        <title>Complete Genome Sequence of Geobacillus sp. Strain E55-1, Isolated from Mine Geyser in Japan.</title>
        <authorList>
            <person name="Miyazaki K."/>
            <person name="Hase E."/>
            <person name="Tokito N."/>
        </authorList>
    </citation>
    <scope>NUCLEOTIDE SEQUENCE [LARGE SCALE GENOMIC DNA]</scope>
    <source>
        <strain evidence="6">E55-1</strain>
    </source>
</reference>
<dbReference type="SUPFAM" id="SSF46894">
    <property type="entry name" value="C-terminal effector domain of the bipartite response regulators"/>
    <property type="match status" value="1"/>
</dbReference>
<keyword evidence="6" id="KW-1185">Reference proteome</keyword>
<dbReference type="GO" id="GO:0003677">
    <property type="term" value="F:DNA binding"/>
    <property type="evidence" value="ECO:0007669"/>
    <property type="project" value="UniProtKB-KW"/>
</dbReference>
<organism evidence="5 6">
    <name type="scientific">Geobacillus subterraneus</name>
    <dbReference type="NCBI Taxonomy" id="129338"/>
    <lineage>
        <taxon>Bacteria</taxon>
        <taxon>Bacillati</taxon>
        <taxon>Bacillota</taxon>
        <taxon>Bacilli</taxon>
        <taxon>Bacillales</taxon>
        <taxon>Anoxybacillaceae</taxon>
        <taxon>Geobacillus</taxon>
    </lineage>
</organism>
<keyword evidence="3" id="KW-0804">Transcription</keyword>
<evidence type="ECO:0000313" key="6">
    <source>
        <dbReference type="Proteomes" id="UP000501421"/>
    </source>
</evidence>
<keyword evidence="1" id="KW-0805">Transcription regulation</keyword>
<dbReference type="InterPro" id="IPR036388">
    <property type="entry name" value="WH-like_DNA-bd_sf"/>
</dbReference>
<dbReference type="AlphaFoldDB" id="A0A679FTC3"/>
<dbReference type="Pfam" id="PF00196">
    <property type="entry name" value="GerE"/>
    <property type="match status" value="1"/>
</dbReference>
<accession>A0A679FTC3</accession>
<sequence>MGMSKELNDHLLRLLQEAAGILHRYERELNREWERIGKALGKRNVRVKEVFSALCEFVQARLLPYGGEHPTDEQLERIGAFHPEMIIFSLNVMENTVHQVLKAHALAASALHPAVRYLFFKWNEWLLYEVNEQSFKTSRDFAWKTESLWKDAVILFNEWILRAQTLMESARHICFGFSYFLPFNRCALFQFVNQESTAIGLSGHGVDHEHIQRLRVELDNIPMLKESVGKLKAEVHEFRHFRPIYVPRAAEQFPNVYVESFELASLVIVPVYVPTEGRMIGGVVLDRGPGRFFEVDRRLFPALMKFGQSAGELLLKWIEAPKKEWEGMTESLSPREMEILKLLADGASTAEAADQLYLSEFTVRDYISNALRKLNAKNRTEAVAKALRLGLIG</sequence>
<dbReference type="InterPro" id="IPR000792">
    <property type="entry name" value="Tscrpt_reg_LuxR_C"/>
</dbReference>
<evidence type="ECO:0000313" key="5">
    <source>
        <dbReference type="EMBL" id="BBW97497.1"/>
    </source>
</evidence>
<feature type="domain" description="HTH luxR-type" evidence="4">
    <location>
        <begin position="329"/>
        <end position="390"/>
    </location>
</feature>
<dbReference type="Proteomes" id="UP000501421">
    <property type="component" value="Chromosome"/>
</dbReference>
<gene>
    <name evidence="5" type="ORF">GsuE55_23300</name>
</gene>
<proteinExistence type="predicted"/>
<dbReference type="PROSITE" id="PS50043">
    <property type="entry name" value="HTH_LUXR_2"/>
    <property type="match status" value="1"/>
</dbReference>